<evidence type="ECO:0000256" key="6">
    <source>
        <dbReference type="PROSITE-ProRule" id="PRU10137"/>
    </source>
</evidence>
<dbReference type="Pfam" id="PF00239">
    <property type="entry name" value="Resolvase"/>
    <property type="match status" value="1"/>
</dbReference>
<evidence type="ECO:0000256" key="3">
    <source>
        <dbReference type="ARBA" id="ARBA00023125"/>
    </source>
</evidence>
<feature type="active site" description="O-(5'-phospho-DNA)-serine intermediate" evidence="5 6">
    <location>
        <position position="10"/>
    </location>
</feature>
<gene>
    <name evidence="8" type="ORF">HNE05_07630</name>
</gene>
<dbReference type="SUPFAM" id="SSF53041">
    <property type="entry name" value="Resolvase-like"/>
    <property type="match status" value="1"/>
</dbReference>
<dbReference type="GO" id="GO:0000150">
    <property type="term" value="F:DNA strand exchange activity"/>
    <property type="evidence" value="ECO:0007669"/>
    <property type="project" value="InterPro"/>
</dbReference>
<dbReference type="GO" id="GO:0003677">
    <property type="term" value="F:DNA binding"/>
    <property type="evidence" value="ECO:0007669"/>
    <property type="project" value="UniProtKB-KW"/>
</dbReference>
<dbReference type="InterPro" id="IPR050639">
    <property type="entry name" value="SSR_resolvase"/>
</dbReference>
<evidence type="ECO:0000256" key="4">
    <source>
        <dbReference type="ARBA" id="ARBA00023172"/>
    </source>
</evidence>
<evidence type="ECO:0000256" key="2">
    <source>
        <dbReference type="ARBA" id="ARBA00022908"/>
    </source>
</evidence>
<dbReference type="RefSeq" id="WP_173206406.1">
    <property type="nucleotide sequence ID" value="NZ_CP053697.2"/>
</dbReference>
<protein>
    <submittedName>
        <fullName evidence="8">Recombinase family protein</fullName>
    </submittedName>
</protein>
<evidence type="ECO:0000313" key="9">
    <source>
        <dbReference type="Proteomes" id="UP000501379"/>
    </source>
</evidence>
<keyword evidence="2" id="KW-0229">DNA integration</keyword>
<dbReference type="PANTHER" id="PTHR30461:SF26">
    <property type="entry name" value="RESOLVASE HOMOLOG YNEB"/>
    <property type="match status" value="1"/>
</dbReference>
<reference evidence="8" key="1">
    <citation type="submission" date="2020-07" db="EMBL/GenBank/DDBJ databases">
        <title>Nitrate ammonifying Pseudomonas campi sp. nov. isolated from German agricultural grassland.</title>
        <authorList>
            <person name="Timsy T."/>
            <person name="Ulrich A."/>
            <person name="Spanner T."/>
            <person name="Foesel B."/>
            <person name="Kolb S."/>
            <person name="Horn M.A."/>
            <person name="Behrendt U."/>
        </authorList>
    </citation>
    <scope>NUCLEOTIDE SEQUENCE</scope>
    <source>
        <strain evidence="8">S1-A32-2</strain>
    </source>
</reference>
<dbReference type="CDD" id="cd03768">
    <property type="entry name" value="SR_ResInv"/>
    <property type="match status" value="1"/>
</dbReference>
<dbReference type="InterPro" id="IPR006118">
    <property type="entry name" value="Recombinase_CS"/>
</dbReference>
<dbReference type="PROSITE" id="PS51736">
    <property type="entry name" value="RECOMBINASES_3"/>
    <property type="match status" value="1"/>
</dbReference>
<dbReference type="GO" id="GO:0015074">
    <property type="term" value="P:DNA integration"/>
    <property type="evidence" value="ECO:0007669"/>
    <property type="project" value="UniProtKB-KW"/>
</dbReference>
<evidence type="ECO:0000313" key="8">
    <source>
        <dbReference type="EMBL" id="QKE63233.1"/>
    </source>
</evidence>
<dbReference type="SMART" id="SM00857">
    <property type="entry name" value="Resolvase"/>
    <property type="match status" value="1"/>
</dbReference>
<dbReference type="PROSITE" id="PS00398">
    <property type="entry name" value="RECOMBINASES_2"/>
    <property type="match status" value="1"/>
</dbReference>
<comment type="similarity">
    <text evidence="1">Belongs to the site-specific recombinase resolvase family.</text>
</comment>
<accession>A0A6M8FAL0</accession>
<evidence type="ECO:0000259" key="7">
    <source>
        <dbReference type="PROSITE" id="PS51736"/>
    </source>
</evidence>
<evidence type="ECO:0000256" key="1">
    <source>
        <dbReference type="ARBA" id="ARBA00009913"/>
    </source>
</evidence>
<keyword evidence="9" id="KW-1185">Reference proteome</keyword>
<feature type="domain" description="Resolvase/invertase-type recombinase catalytic" evidence="7">
    <location>
        <begin position="2"/>
        <end position="135"/>
    </location>
</feature>
<dbReference type="KEGG" id="pcam:HNE05_07630"/>
<dbReference type="PROSITE" id="PS00397">
    <property type="entry name" value="RECOMBINASES_1"/>
    <property type="match status" value="1"/>
</dbReference>
<dbReference type="Proteomes" id="UP000501379">
    <property type="component" value="Chromosome"/>
</dbReference>
<dbReference type="Gene3D" id="3.40.50.1390">
    <property type="entry name" value="Resolvase, N-terminal catalytic domain"/>
    <property type="match status" value="1"/>
</dbReference>
<name>A0A6M8FAL0_9GAMM</name>
<dbReference type="EMBL" id="CP053697">
    <property type="protein sequence ID" value="QKE63233.1"/>
    <property type="molecule type" value="Genomic_DNA"/>
</dbReference>
<dbReference type="AlphaFoldDB" id="A0A6M8FAL0"/>
<dbReference type="PANTHER" id="PTHR30461">
    <property type="entry name" value="DNA-INVERTASE FROM LAMBDOID PROPHAGE"/>
    <property type="match status" value="1"/>
</dbReference>
<evidence type="ECO:0000256" key="5">
    <source>
        <dbReference type="PIRSR" id="PIRSR606118-50"/>
    </source>
</evidence>
<dbReference type="InterPro" id="IPR036162">
    <property type="entry name" value="Resolvase-like_N_sf"/>
</dbReference>
<organism evidence="8 9">
    <name type="scientific">Aquipseudomonas campi</name>
    <dbReference type="NCBI Taxonomy" id="2731681"/>
    <lineage>
        <taxon>Bacteria</taxon>
        <taxon>Pseudomonadati</taxon>
        <taxon>Pseudomonadota</taxon>
        <taxon>Gammaproteobacteria</taxon>
        <taxon>Pseudomonadales</taxon>
        <taxon>Pseudomonadaceae</taxon>
        <taxon>Aquipseudomonas</taxon>
    </lineage>
</organism>
<proteinExistence type="inferred from homology"/>
<keyword evidence="3" id="KW-0238">DNA-binding</keyword>
<dbReference type="InterPro" id="IPR006119">
    <property type="entry name" value="Resolv_N"/>
</dbReference>
<keyword evidence="4" id="KW-0233">DNA recombination</keyword>
<sequence length="180" mass="19918">MAKVGYVRVSSVDQNTERQLDGVKLDKVFTDKVSGATTDRPQLIAMLDYVREGDCIVVHSIDRLARSLVDLLALVQELNAKGVHVHFHKEKLEFTGDDNPTQHLMLSMMGAVAQFERSMIKERQKEGIAKAKEAGVYKGRVKTVDDDAIRAMVASGVSYRKAAEELKVSLSTVQRAMKAA</sequence>